<dbReference type="SUPFAM" id="SSF117070">
    <property type="entry name" value="LEA14-like"/>
    <property type="match status" value="1"/>
</dbReference>
<feature type="domain" description="Water stress and hypersensitive response" evidence="3">
    <location>
        <begin position="27"/>
        <end position="150"/>
    </location>
</feature>
<accession>A0A1U8EBZ2</accession>
<evidence type="ECO:0000259" key="3">
    <source>
        <dbReference type="SMART" id="SM00769"/>
    </source>
</evidence>
<evidence type="ECO:0000313" key="4">
    <source>
        <dbReference type="EMBL" id="PHT70085.1"/>
    </source>
</evidence>
<dbReference type="SMR" id="A0A1U8EBZ2"/>
<dbReference type="OrthoDB" id="588983at2759"/>
<dbReference type="PANTHER" id="PTHR31459:SF28">
    <property type="entry name" value="DESICCATION PROTECTANT PROTEIN LEA14 HOMOLOG"/>
    <property type="match status" value="1"/>
</dbReference>
<sequence length="191" mass="21601">MDFVDKTRNYVLEKVAKKVVDMEKPEATVVDVDVKKISFDSISYHAKVSVTNPYQVLIPIMEIAYVVKSAGSFELNSRIIASGLIPDPGSLKAKSTTMVDVPTKVPHSALLSLVRDIAADWDIDYTLELGFIIDLPVFGNFTIPLTYSGEYKLPTLSDLWRGDEAEEEKEEKTEKVKKEEKEEKEKKERKE</sequence>
<dbReference type="AlphaFoldDB" id="A0A1U8EBZ2"/>
<keyword evidence="5" id="KW-1185">Reference proteome</keyword>
<dbReference type="InterPro" id="IPR045043">
    <property type="entry name" value="Lea14-like"/>
</dbReference>
<dbReference type="Proteomes" id="UP000222542">
    <property type="component" value="Unassembled WGS sequence"/>
</dbReference>
<dbReference type="EMBL" id="AYRZ02000010">
    <property type="protein sequence ID" value="PHT70085.1"/>
    <property type="molecule type" value="Genomic_DNA"/>
</dbReference>
<gene>
    <name evidence="4" type="ORF">T459_25189</name>
</gene>
<organism evidence="4 5">
    <name type="scientific">Capsicum annuum</name>
    <name type="common">Capsicum pepper</name>
    <dbReference type="NCBI Taxonomy" id="4072"/>
    <lineage>
        <taxon>Eukaryota</taxon>
        <taxon>Viridiplantae</taxon>
        <taxon>Streptophyta</taxon>
        <taxon>Embryophyta</taxon>
        <taxon>Tracheophyta</taxon>
        <taxon>Spermatophyta</taxon>
        <taxon>Magnoliopsida</taxon>
        <taxon>eudicotyledons</taxon>
        <taxon>Gunneridae</taxon>
        <taxon>Pentapetalae</taxon>
        <taxon>asterids</taxon>
        <taxon>lamiids</taxon>
        <taxon>Solanales</taxon>
        <taxon>Solanaceae</taxon>
        <taxon>Solanoideae</taxon>
        <taxon>Capsiceae</taxon>
        <taxon>Capsicum</taxon>
    </lineage>
</organism>
<comment type="similarity">
    <text evidence="1">Belongs to the LEA type 2 family.</text>
</comment>
<reference evidence="4 5" key="2">
    <citation type="journal article" date="2017" name="Genome Biol.">
        <title>New reference genome sequences of hot pepper reveal the massive evolution of plant disease-resistance genes by retroduplication.</title>
        <authorList>
            <person name="Kim S."/>
            <person name="Park J."/>
            <person name="Yeom S.I."/>
            <person name="Kim Y.M."/>
            <person name="Seo E."/>
            <person name="Kim K.T."/>
            <person name="Kim M.S."/>
            <person name="Lee J.M."/>
            <person name="Cheong K."/>
            <person name="Shin H.S."/>
            <person name="Kim S.B."/>
            <person name="Han K."/>
            <person name="Lee J."/>
            <person name="Park M."/>
            <person name="Lee H.A."/>
            <person name="Lee H.Y."/>
            <person name="Lee Y."/>
            <person name="Oh S."/>
            <person name="Lee J.H."/>
            <person name="Choi E."/>
            <person name="Choi E."/>
            <person name="Lee S.E."/>
            <person name="Jeon J."/>
            <person name="Kim H."/>
            <person name="Choi G."/>
            <person name="Song H."/>
            <person name="Lee J."/>
            <person name="Lee S.C."/>
            <person name="Kwon J.K."/>
            <person name="Lee H.Y."/>
            <person name="Koo N."/>
            <person name="Hong Y."/>
            <person name="Kim R.W."/>
            <person name="Kang W.H."/>
            <person name="Huh J.H."/>
            <person name="Kang B.C."/>
            <person name="Yang T.J."/>
            <person name="Lee Y.H."/>
            <person name="Bennetzen J.L."/>
            <person name="Choi D."/>
        </authorList>
    </citation>
    <scope>NUCLEOTIDE SEQUENCE [LARGE SCALE GENOMIC DNA]</scope>
    <source>
        <strain evidence="5">cv. CM334</strain>
    </source>
</reference>
<dbReference type="KEGG" id="cann:107844923"/>
<dbReference type="OMA" id="MDYVDKA"/>
<dbReference type="InterPro" id="IPR013990">
    <property type="entry name" value="WHy-dom"/>
</dbReference>
<dbReference type="STRING" id="4072.A0A1U8EBZ2"/>
<dbReference type="GO" id="GO:0009269">
    <property type="term" value="P:response to desiccation"/>
    <property type="evidence" value="ECO:0007669"/>
    <property type="project" value="InterPro"/>
</dbReference>
<dbReference type="SMART" id="SM00769">
    <property type="entry name" value="WHy"/>
    <property type="match status" value="1"/>
</dbReference>
<proteinExistence type="inferred from homology"/>
<evidence type="ECO:0000313" key="5">
    <source>
        <dbReference type="Proteomes" id="UP000222542"/>
    </source>
</evidence>
<protein>
    <submittedName>
        <fullName evidence="4">Desiccation protectant protein Lea14 -like protein</fullName>
    </submittedName>
</protein>
<dbReference type="Gramene" id="PHT70085">
    <property type="protein sequence ID" value="PHT70085"/>
    <property type="gene ID" value="T459_25189"/>
</dbReference>
<name>A0A1U8EBZ2_CAPAN</name>
<evidence type="ECO:0000256" key="1">
    <source>
        <dbReference type="ARBA" id="ARBA00005960"/>
    </source>
</evidence>
<feature type="compositionally biased region" description="Basic and acidic residues" evidence="2">
    <location>
        <begin position="170"/>
        <end position="191"/>
    </location>
</feature>
<evidence type="ECO:0000256" key="2">
    <source>
        <dbReference type="SAM" id="MobiDB-lite"/>
    </source>
</evidence>
<dbReference type="Pfam" id="PF03168">
    <property type="entry name" value="LEA_2"/>
    <property type="match status" value="1"/>
</dbReference>
<dbReference type="InterPro" id="IPR004864">
    <property type="entry name" value="LEA_2"/>
</dbReference>
<feature type="region of interest" description="Disordered" evidence="2">
    <location>
        <begin position="162"/>
        <end position="191"/>
    </location>
</feature>
<comment type="caution">
    <text evidence="4">The sequence shown here is derived from an EMBL/GenBank/DDBJ whole genome shotgun (WGS) entry which is preliminary data.</text>
</comment>
<dbReference type="PANTHER" id="PTHR31459">
    <property type="match status" value="1"/>
</dbReference>
<reference evidence="4 5" key="1">
    <citation type="journal article" date="2014" name="Nat. Genet.">
        <title>Genome sequence of the hot pepper provides insights into the evolution of pungency in Capsicum species.</title>
        <authorList>
            <person name="Kim S."/>
            <person name="Park M."/>
            <person name="Yeom S.I."/>
            <person name="Kim Y.M."/>
            <person name="Lee J.M."/>
            <person name="Lee H.A."/>
            <person name="Seo E."/>
            <person name="Choi J."/>
            <person name="Cheong K."/>
            <person name="Kim K.T."/>
            <person name="Jung K."/>
            <person name="Lee G.W."/>
            <person name="Oh S.K."/>
            <person name="Bae C."/>
            <person name="Kim S.B."/>
            <person name="Lee H.Y."/>
            <person name="Kim S.Y."/>
            <person name="Kim M.S."/>
            <person name="Kang B.C."/>
            <person name="Jo Y.D."/>
            <person name="Yang H.B."/>
            <person name="Jeong H.J."/>
            <person name="Kang W.H."/>
            <person name="Kwon J.K."/>
            <person name="Shin C."/>
            <person name="Lim J.Y."/>
            <person name="Park J.H."/>
            <person name="Huh J.H."/>
            <person name="Kim J.S."/>
            <person name="Kim B.D."/>
            <person name="Cohen O."/>
            <person name="Paran I."/>
            <person name="Suh M.C."/>
            <person name="Lee S.B."/>
            <person name="Kim Y.K."/>
            <person name="Shin Y."/>
            <person name="Noh S.J."/>
            <person name="Park J."/>
            <person name="Seo Y.S."/>
            <person name="Kwon S.Y."/>
            <person name="Kim H.A."/>
            <person name="Park J.M."/>
            <person name="Kim H.J."/>
            <person name="Choi S.B."/>
            <person name="Bosland P.W."/>
            <person name="Reeves G."/>
            <person name="Jo S.H."/>
            <person name="Lee B.W."/>
            <person name="Cho H.T."/>
            <person name="Choi H.S."/>
            <person name="Lee M.S."/>
            <person name="Yu Y."/>
            <person name="Do Choi Y."/>
            <person name="Park B.S."/>
            <person name="van Deynze A."/>
            <person name="Ashrafi H."/>
            <person name="Hill T."/>
            <person name="Kim W.T."/>
            <person name="Pai H.S."/>
            <person name="Ahn H.K."/>
            <person name="Yeam I."/>
            <person name="Giovannoni J.J."/>
            <person name="Rose J.K."/>
            <person name="Sorensen I."/>
            <person name="Lee S.J."/>
            <person name="Kim R.W."/>
            <person name="Choi I.Y."/>
            <person name="Choi B.S."/>
            <person name="Lim J.S."/>
            <person name="Lee Y.H."/>
            <person name="Choi D."/>
        </authorList>
    </citation>
    <scope>NUCLEOTIDE SEQUENCE [LARGE SCALE GENOMIC DNA]</scope>
    <source>
        <strain evidence="5">cv. CM334</strain>
    </source>
</reference>
<dbReference type="Gene3D" id="2.60.40.1820">
    <property type="match status" value="1"/>
</dbReference>